<accession>A0A521DE76</accession>
<evidence type="ECO:0000313" key="6">
    <source>
        <dbReference type="Proteomes" id="UP000316030"/>
    </source>
</evidence>
<dbReference type="SMART" id="SM00347">
    <property type="entry name" value="HTH_MARR"/>
    <property type="match status" value="1"/>
</dbReference>
<dbReference type="SUPFAM" id="SSF46785">
    <property type="entry name" value="Winged helix' DNA-binding domain"/>
    <property type="match status" value="1"/>
</dbReference>
<keyword evidence="6" id="KW-1185">Reference proteome</keyword>
<evidence type="ECO:0000256" key="1">
    <source>
        <dbReference type="ARBA" id="ARBA00023015"/>
    </source>
</evidence>
<keyword evidence="3" id="KW-0804">Transcription</keyword>
<evidence type="ECO:0000256" key="2">
    <source>
        <dbReference type="ARBA" id="ARBA00023125"/>
    </source>
</evidence>
<name>A0A521DE76_9RHOB</name>
<dbReference type="EMBL" id="FXTO01000010">
    <property type="protein sequence ID" value="SMO70114.1"/>
    <property type="molecule type" value="Genomic_DNA"/>
</dbReference>
<dbReference type="GO" id="GO:0003700">
    <property type="term" value="F:DNA-binding transcription factor activity"/>
    <property type="evidence" value="ECO:0007669"/>
    <property type="project" value="InterPro"/>
</dbReference>
<gene>
    <name evidence="5" type="ORF">SAMN06265173_11080</name>
</gene>
<dbReference type="OrthoDB" id="7349109at2"/>
<dbReference type="InterPro" id="IPR023187">
    <property type="entry name" value="Tscrpt_reg_MarR-type_CS"/>
</dbReference>
<dbReference type="PROSITE" id="PS50995">
    <property type="entry name" value="HTH_MARR_2"/>
    <property type="match status" value="1"/>
</dbReference>
<dbReference type="PANTHER" id="PTHR33164">
    <property type="entry name" value="TRANSCRIPTIONAL REGULATOR, MARR FAMILY"/>
    <property type="match status" value="1"/>
</dbReference>
<organism evidence="5 6">
    <name type="scientific">Thalassovita litoralis</name>
    <dbReference type="NCBI Taxonomy" id="1010611"/>
    <lineage>
        <taxon>Bacteria</taxon>
        <taxon>Pseudomonadati</taxon>
        <taxon>Pseudomonadota</taxon>
        <taxon>Alphaproteobacteria</taxon>
        <taxon>Rhodobacterales</taxon>
        <taxon>Roseobacteraceae</taxon>
        <taxon>Thalassovita</taxon>
    </lineage>
</organism>
<dbReference type="PROSITE" id="PS01117">
    <property type="entry name" value="HTH_MARR_1"/>
    <property type="match status" value="1"/>
</dbReference>
<keyword evidence="2" id="KW-0238">DNA-binding</keyword>
<dbReference type="InterPro" id="IPR039422">
    <property type="entry name" value="MarR/SlyA-like"/>
</dbReference>
<dbReference type="Gene3D" id="1.10.10.10">
    <property type="entry name" value="Winged helix-like DNA-binding domain superfamily/Winged helix DNA-binding domain"/>
    <property type="match status" value="1"/>
</dbReference>
<feature type="domain" description="HTH marR-type" evidence="4">
    <location>
        <begin position="1"/>
        <end position="139"/>
    </location>
</feature>
<dbReference type="InterPro" id="IPR036390">
    <property type="entry name" value="WH_DNA-bd_sf"/>
</dbReference>
<proteinExistence type="predicted"/>
<dbReference type="PANTHER" id="PTHR33164:SF95">
    <property type="entry name" value="TRANSCRIPTIONAL REGULATOR"/>
    <property type="match status" value="1"/>
</dbReference>
<dbReference type="PRINTS" id="PR00598">
    <property type="entry name" value="HTHMARR"/>
</dbReference>
<dbReference type="GO" id="GO:0003677">
    <property type="term" value="F:DNA binding"/>
    <property type="evidence" value="ECO:0007669"/>
    <property type="project" value="UniProtKB-KW"/>
</dbReference>
<evidence type="ECO:0000313" key="5">
    <source>
        <dbReference type="EMBL" id="SMO70114.1"/>
    </source>
</evidence>
<dbReference type="Pfam" id="PF12802">
    <property type="entry name" value="MarR_2"/>
    <property type="match status" value="1"/>
</dbReference>
<dbReference type="Proteomes" id="UP000316030">
    <property type="component" value="Unassembled WGS sequence"/>
</dbReference>
<dbReference type="GO" id="GO:0006950">
    <property type="term" value="P:response to stress"/>
    <property type="evidence" value="ECO:0007669"/>
    <property type="project" value="TreeGrafter"/>
</dbReference>
<sequence>MAKFHDMPGHLVRRAHQVSTALFHNHMTAEGIDLTPFQFAAMSAINMNPGLDQASVAAWAACDRATIGGVVDRLVEKGYVTRAVSPRDRRARVLEITDSGREILNQVQQIALEIQDEITMGLTPDEKDTLVRLLKRVSENHPK</sequence>
<evidence type="ECO:0000259" key="4">
    <source>
        <dbReference type="PROSITE" id="PS50995"/>
    </source>
</evidence>
<evidence type="ECO:0000256" key="3">
    <source>
        <dbReference type="ARBA" id="ARBA00023163"/>
    </source>
</evidence>
<dbReference type="AlphaFoldDB" id="A0A521DE76"/>
<dbReference type="InterPro" id="IPR000835">
    <property type="entry name" value="HTH_MarR-typ"/>
</dbReference>
<protein>
    <submittedName>
        <fullName evidence="5">Transcriptional regulator, MarR family</fullName>
    </submittedName>
</protein>
<keyword evidence="1" id="KW-0805">Transcription regulation</keyword>
<dbReference type="InterPro" id="IPR036388">
    <property type="entry name" value="WH-like_DNA-bd_sf"/>
</dbReference>
<reference evidence="5 6" key="1">
    <citation type="submission" date="2017-05" db="EMBL/GenBank/DDBJ databases">
        <authorList>
            <person name="Varghese N."/>
            <person name="Submissions S."/>
        </authorList>
    </citation>
    <scope>NUCLEOTIDE SEQUENCE [LARGE SCALE GENOMIC DNA]</scope>
    <source>
        <strain evidence="5 6">DSM 29506</strain>
    </source>
</reference>